<protein>
    <submittedName>
        <fullName evidence="4">FAD-binding protein</fullName>
    </submittedName>
</protein>
<dbReference type="Gene3D" id="3.30.465.10">
    <property type="match status" value="1"/>
</dbReference>
<dbReference type="PANTHER" id="PTHR43762:SF1">
    <property type="entry name" value="D-ARABINONO-1,4-LACTONE OXIDASE"/>
    <property type="match status" value="1"/>
</dbReference>
<dbReference type="PANTHER" id="PTHR43762">
    <property type="entry name" value="L-GULONOLACTONE OXIDASE"/>
    <property type="match status" value="1"/>
</dbReference>
<evidence type="ECO:0000313" key="5">
    <source>
        <dbReference type="Proteomes" id="UP001208186"/>
    </source>
</evidence>
<dbReference type="InterPro" id="IPR006094">
    <property type="entry name" value="Oxid_FAD_bind_N"/>
</dbReference>
<dbReference type="Pfam" id="PF01565">
    <property type="entry name" value="FAD_binding_4"/>
    <property type="match status" value="1"/>
</dbReference>
<evidence type="ECO:0000313" key="3">
    <source>
        <dbReference type="EMBL" id="MCU4719118.1"/>
    </source>
</evidence>
<dbReference type="InterPro" id="IPR016167">
    <property type="entry name" value="FAD-bd_PCMH_sub1"/>
</dbReference>
<dbReference type="RefSeq" id="WP_315909868.1">
    <property type="nucleotide sequence ID" value="NZ_JAOPKC010000021.1"/>
</dbReference>
<sequence>MSQSLQQATGAETFSVMDLAESASMDVPVSVRELLSRRPAPGAITYDGEITYDRTKWANWISDHGDTKGEAAPSSKAELFATVQDNKDGKIRAVGSGHSHSRAPVPEERYIDLKNLTGTLNHNGWLKDTDDLDVEDKRHLVRLKGGTRIRDLNRQILAPKGLALKNMGSFDGQTIAGAVNTGTHGTGMGLSTVADMVKSVELVTVMPEGDERVVQMYRIEPSDGITDPAEFGRDKTTHGMGLIQDDETFYSVVVGYGCMGVVYAYTMEVRDYYWLKEDTQSRSWLDYSSITDDYTGKLETDEISTAETDPGTIPEDVPELLRNHRHVQLLINLPRVHDDGQPRAQTTVMERTHDITDPEEKPEDWEALVDNAAGQDNKWLDVSDDRWPPERRKTTFQDISRALGNAFHPLKDKSGWGGTLRTFFFKPAAAREPFVKKRTKTAWYIALRRLRDKNTDDSNYEQMPKPPSPPAISTDVAVPLHHLEDAIEDVFDIADDIYQDHEVMPFWRQAADAAVGLFGGNVEPRVETYKIHFASPMGIRFVAPSDHYLSAAHDEWSAMIEVPFPVEAANAQLLANVPNVSQSEMIEIAKDALTEIETHLVEEYDGRPHMGKYNTLTKQDLSELYDNFDRNGDWLETYRRFNSFGIFDNTWTDQFDISQAE</sequence>
<organism evidence="4 6">
    <name type="scientific">Halapricum hydrolyticum</name>
    <dbReference type="NCBI Taxonomy" id="2979991"/>
    <lineage>
        <taxon>Archaea</taxon>
        <taxon>Methanobacteriati</taxon>
        <taxon>Methanobacteriota</taxon>
        <taxon>Stenosarchaea group</taxon>
        <taxon>Halobacteria</taxon>
        <taxon>Halobacteriales</taxon>
        <taxon>Haloarculaceae</taxon>
        <taxon>Halapricum</taxon>
    </lineage>
</organism>
<dbReference type="InterPro" id="IPR016166">
    <property type="entry name" value="FAD-bd_PCMH"/>
</dbReference>
<name>A0AAE3LJG8_9EURY</name>
<evidence type="ECO:0000259" key="2">
    <source>
        <dbReference type="PROSITE" id="PS51387"/>
    </source>
</evidence>
<gene>
    <name evidence="4" type="ORF">OB914_10045</name>
    <name evidence="3" type="ORF">OB916_13780</name>
</gene>
<dbReference type="Proteomes" id="UP001209746">
    <property type="component" value="Unassembled WGS sequence"/>
</dbReference>
<dbReference type="InterPro" id="IPR036318">
    <property type="entry name" value="FAD-bd_PCMH-like_sf"/>
</dbReference>
<keyword evidence="5" id="KW-1185">Reference proteome</keyword>
<dbReference type="InterPro" id="IPR007173">
    <property type="entry name" value="ALO_C"/>
</dbReference>
<dbReference type="Gene3D" id="3.30.43.10">
    <property type="entry name" value="Uridine Diphospho-n-acetylenolpyruvylglucosamine Reductase, domain 2"/>
    <property type="match status" value="1"/>
</dbReference>
<dbReference type="GO" id="GO:0016020">
    <property type="term" value="C:membrane"/>
    <property type="evidence" value="ECO:0007669"/>
    <property type="project" value="InterPro"/>
</dbReference>
<proteinExistence type="predicted"/>
<feature type="domain" description="FAD-binding PCMH-type" evidence="2">
    <location>
        <begin position="63"/>
        <end position="272"/>
    </location>
</feature>
<dbReference type="InterPro" id="IPR016169">
    <property type="entry name" value="FAD-bd_PCMH_sub2"/>
</dbReference>
<dbReference type="EMBL" id="JAOPKC010000021">
    <property type="protein sequence ID" value="MCU4719118.1"/>
    <property type="molecule type" value="Genomic_DNA"/>
</dbReference>
<dbReference type="InterPro" id="IPR010031">
    <property type="entry name" value="FAD_lactone_oxidase-like"/>
</dbReference>
<dbReference type="EMBL" id="JAOPKD010000008">
    <property type="protein sequence ID" value="MCU4727308.1"/>
    <property type="molecule type" value="Genomic_DNA"/>
</dbReference>
<dbReference type="SUPFAM" id="SSF56176">
    <property type="entry name" value="FAD-binding/transporter-associated domain-like"/>
    <property type="match status" value="1"/>
</dbReference>
<dbReference type="AlphaFoldDB" id="A0AAE3LJG8"/>
<evidence type="ECO:0000313" key="4">
    <source>
        <dbReference type="EMBL" id="MCU4727308.1"/>
    </source>
</evidence>
<evidence type="ECO:0000256" key="1">
    <source>
        <dbReference type="ARBA" id="ARBA00023002"/>
    </source>
</evidence>
<dbReference type="Proteomes" id="UP001208186">
    <property type="component" value="Unassembled WGS sequence"/>
</dbReference>
<comment type="caution">
    <text evidence="4">The sequence shown here is derived from an EMBL/GenBank/DDBJ whole genome shotgun (WGS) entry which is preliminary data.</text>
</comment>
<keyword evidence="1" id="KW-0560">Oxidoreductase</keyword>
<reference evidence="4" key="1">
    <citation type="submission" date="2023-02" db="EMBL/GenBank/DDBJ databases">
        <title>Enrichment on poylsaccharides allowed isolation of novel metabolic and taxonomic groups of Haloarchaea.</title>
        <authorList>
            <person name="Sorokin D.Y."/>
            <person name="Elcheninov A.G."/>
            <person name="Khizhniak T.V."/>
            <person name="Kolganova T.V."/>
            <person name="Kublanov I.V."/>
        </authorList>
    </citation>
    <scope>NUCLEOTIDE SEQUENCE</scope>
    <source>
        <strain evidence="3 5">HArc-curdl5-1</strain>
        <strain evidence="4">HArc-curdl7</strain>
    </source>
</reference>
<dbReference type="Pfam" id="PF04030">
    <property type="entry name" value="ALO"/>
    <property type="match status" value="1"/>
</dbReference>
<dbReference type="Gene3D" id="3.30.70.2520">
    <property type="match status" value="1"/>
</dbReference>
<dbReference type="GO" id="GO:0071949">
    <property type="term" value="F:FAD binding"/>
    <property type="evidence" value="ECO:0007669"/>
    <property type="project" value="InterPro"/>
</dbReference>
<dbReference type="PROSITE" id="PS51387">
    <property type="entry name" value="FAD_PCMH"/>
    <property type="match status" value="1"/>
</dbReference>
<evidence type="ECO:0000313" key="6">
    <source>
        <dbReference type="Proteomes" id="UP001209746"/>
    </source>
</evidence>
<accession>A0AAE3LJG8</accession>
<dbReference type="GO" id="GO:0003885">
    <property type="term" value="F:D-arabinono-1,4-lactone oxidase activity"/>
    <property type="evidence" value="ECO:0007669"/>
    <property type="project" value="InterPro"/>
</dbReference>